<organism evidence="1">
    <name type="scientific">Solanum lycopersicum</name>
    <name type="common">Tomato</name>
    <name type="synonym">Lycopersicon esculentum</name>
    <dbReference type="NCBI Taxonomy" id="4081"/>
    <lineage>
        <taxon>Eukaryota</taxon>
        <taxon>Viridiplantae</taxon>
        <taxon>Streptophyta</taxon>
        <taxon>Embryophyta</taxon>
        <taxon>Tracheophyta</taxon>
        <taxon>Spermatophyta</taxon>
        <taxon>Magnoliopsida</taxon>
        <taxon>eudicotyledons</taxon>
        <taxon>Gunneridae</taxon>
        <taxon>Pentapetalae</taxon>
        <taxon>asterids</taxon>
        <taxon>lamiids</taxon>
        <taxon>Solanales</taxon>
        <taxon>Solanaceae</taxon>
        <taxon>Solanoideae</taxon>
        <taxon>Solaneae</taxon>
        <taxon>Solanum</taxon>
        <taxon>Solanum subgen. Lycopersicon</taxon>
    </lineage>
</organism>
<accession>A0A3Q7HFP5</accession>
<dbReference type="Proteomes" id="UP000004994">
    <property type="component" value="Chromosome 7"/>
</dbReference>
<evidence type="ECO:0000313" key="1">
    <source>
        <dbReference type="EnsemblPlants" id="Solyc07g055700.3.1"/>
    </source>
</evidence>
<dbReference type="AlphaFoldDB" id="A0A3Q7HFP5"/>
<reference evidence="1" key="1">
    <citation type="journal article" date="2012" name="Nature">
        <title>The tomato genome sequence provides insights into fleshy fruit evolution.</title>
        <authorList>
            <consortium name="Tomato Genome Consortium"/>
        </authorList>
    </citation>
    <scope>NUCLEOTIDE SEQUENCE [LARGE SCALE GENOMIC DNA]</scope>
    <source>
        <strain evidence="1">cv. Heinz 1706</strain>
    </source>
</reference>
<dbReference type="Gramene" id="Solyc07g055700.3.1">
    <property type="protein sequence ID" value="Solyc07g055700.3.1"/>
    <property type="gene ID" value="Solyc07g055700.3"/>
</dbReference>
<proteinExistence type="predicted"/>
<dbReference type="InParanoid" id="A0A3Q7HFP5"/>
<keyword evidence="2" id="KW-1185">Reference proteome</keyword>
<dbReference type="EnsemblPlants" id="Solyc07g055700.3.1">
    <property type="protein sequence ID" value="Solyc07g055700.3.1"/>
    <property type="gene ID" value="Solyc07g055700.3"/>
</dbReference>
<protein>
    <submittedName>
        <fullName evidence="1">Uncharacterized protein</fullName>
    </submittedName>
</protein>
<reference evidence="1" key="2">
    <citation type="submission" date="2019-01" db="UniProtKB">
        <authorList>
            <consortium name="EnsemblPlants"/>
        </authorList>
    </citation>
    <scope>IDENTIFICATION</scope>
    <source>
        <strain evidence="1">cv. Heinz 1706</strain>
    </source>
</reference>
<sequence length="19" mass="2103">MLCSLLHHLNLSTQTSSDC</sequence>
<name>A0A3Q7HFP5_SOLLC</name>
<evidence type="ECO:0000313" key="2">
    <source>
        <dbReference type="Proteomes" id="UP000004994"/>
    </source>
</evidence>